<evidence type="ECO:0000313" key="2">
    <source>
        <dbReference type="EMBL" id="ROQ21429.1"/>
    </source>
</evidence>
<dbReference type="Proteomes" id="UP000273643">
    <property type="component" value="Unassembled WGS sequence"/>
</dbReference>
<dbReference type="RefSeq" id="WP_123638434.1">
    <property type="nucleotide sequence ID" value="NZ_RJUK01000001.1"/>
</dbReference>
<reference evidence="2 3" key="1">
    <citation type="submission" date="2018-11" db="EMBL/GenBank/DDBJ databases">
        <title>Genomic Encyclopedia of Type Strains, Phase IV (KMG-IV): sequencing the most valuable type-strain genomes for metagenomic binning, comparative biology and taxonomic classification.</title>
        <authorList>
            <person name="Goeker M."/>
        </authorList>
    </citation>
    <scope>NUCLEOTIDE SEQUENCE [LARGE SCALE GENOMIC DNA]</scope>
    <source>
        <strain evidence="2 3">DSM 16974</strain>
    </source>
</reference>
<organism evidence="2 3">
    <name type="scientific">Marinimicrobium koreense</name>
    <dbReference type="NCBI Taxonomy" id="306545"/>
    <lineage>
        <taxon>Bacteria</taxon>
        <taxon>Pseudomonadati</taxon>
        <taxon>Pseudomonadota</taxon>
        <taxon>Gammaproteobacteria</taxon>
        <taxon>Cellvibrionales</taxon>
        <taxon>Cellvibrionaceae</taxon>
        <taxon>Marinimicrobium</taxon>
    </lineage>
</organism>
<feature type="domain" description="HD-GYP" evidence="1">
    <location>
        <begin position="24"/>
        <end position="219"/>
    </location>
</feature>
<comment type="caution">
    <text evidence="2">The sequence shown here is derived from an EMBL/GenBank/DDBJ whole genome shotgun (WGS) entry which is preliminary data.</text>
</comment>
<dbReference type="CDD" id="cd00077">
    <property type="entry name" value="HDc"/>
    <property type="match status" value="1"/>
</dbReference>
<sequence length="304" mass="33785">MGLQAWFGGSRSRRPAQASDQQRYWEDLLTSLLMMAWFVEARDPYTGGHLWRVSRYAQLMARVAELSEQEVAQIGLGGFLHDLGKISIQDDILRKPGPLDEDEFAVIRTHPEQGARLLAGHPLADLVKPAVLLHHERPDGNGYPKGLRGREIPDIARVVGVADAFDAMTSARPYRQPMSIDRALDVVMAGRGTQFDARWADVLVNLVDKADLEHIQGHSDEGIPLQECPMCGPTLVVMRHHRSADPIYCRSCSGEFLVLRENGSIQVVPTGNRGDANKLEPEADEALIVDVVRETVRNLSFIRA</sequence>
<proteinExistence type="predicted"/>
<dbReference type="PROSITE" id="PS51832">
    <property type="entry name" value="HD_GYP"/>
    <property type="match status" value="1"/>
</dbReference>
<gene>
    <name evidence="2" type="ORF">EDC38_2053</name>
</gene>
<dbReference type="Pfam" id="PF13487">
    <property type="entry name" value="HD_5"/>
    <property type="match status" value="1"/>
</dbReference>
<evidence type="ECO:0000259" key="1">
    <source>
        <dbReference type="PROSITE" id="PS51832"/>
    </source>
</evidence>
<dbReference type="PANTHER" id="PTHR45228:SF1">
    <property type="entry name" value="CYCLIC DI-GMP PHOSPHODIESTERASE TM_0186"/>
    <property type="match status" value="1"/>
</dbReference>
<dbReference type="InterPro" id="IPR003607">
    <property type="entry name" value="HD/PDEase_dom"/>
</dbReference>
<name>A0A3N1P063_9GAMM</name>
<keyword evidence="3" id="KW-1185">Reference proteome</keyword>
<dbReference type="AlphaFoldDB" id="A0A3N1P063"/>
<dbReference type="SUPFAM" id="SSF109604">
    <property type="entry name" value="HD-domain/PDEase-like"/>
    <property type="match status" value="1"/>
</dbReference>
<evidence type="ECO:0000313" key="3">
    <source>
        <dbReference type="Proteomes" id="UP000273643"/>
    </source>
</evidence>
<dbReference type="InterPro" id="IPR037522">
    <property type="entry name" value="HD_GYP_dom"/>
</dbReference>
<dbReference type="InterPro" id="IPR052020">
    <property type="entry name" value="Cyclic_di-GMP/3'3'-cGAMP_PDE"/>
</dbReference>
<protein>
    <submittedName>
        <fullName evidence="2">HD domain-containing protein</fullName>
    </submittedName>
</protein>
<accession>A0A3N1P063</accession>
<dbReference type="OrthoDB" id="9787688at2"/>
<dbReference type="SMART" id="SM00471">
    <property type="entry name" value="HDc"/>
    <property type="match status" value="1"/>
</dbReference>
<dbReference type="Gene3D" id="1.10.3210.10">
    <property type="entry name" value="Hypothetical protein af1432"/>
    <property type="match status" value="1"/>
</dbReference>
<dbReference type="EMBL" id="RJUK01000001">
    <property type="protein sequence ID" value="ROQ21429.1"/>
    <property type="molecule type" value="Genomic_DNA"/>
</dbReference>
<dbReference type="PANTHER" id="PTHR45228">
    <property type="entry name" value="CYCLIC DI-GMP PHOSPHODIESTERASE TM_0186-RELATED"/>
    <property type="match status" value="1"/>
</dbReference>
<dbReference type="GO" id="GO:0008081">
    <property type="term" value="F:phosphoric diester hydrolase activity"/>
    <property type="evidence" value="ECO:0007669"/>
    <property type="project" value="UniProtKB-ARBA"/>
</dbReference>